<comment type="caution">
    <text evidence="1">The sequence shown here is derived from an EMBL/GenBank/DDBJ whole genome shotgun (WGS) entry which is preliminary data.</text>
</comment>
<accession>A0A5B7E7G7</accession>
<dbReference type="EMBL" id="VSRR010002118">
    <property type="protein sequence ID" value="MPC29688.1"/>
    <property type="molecule type" value="Genomic_DNA"/>
</dbReference>
<dbReference type="Proteomes" id="UP000324222">
    <property type="component" value="Unassembled WGS sequence"/>
</dbReference>
<gene>
    <name evidence="1" type="ORF">E2C01_022934</name>
</gene>
<sequence length="80" mass="8198">MTTGRLLLSSMTAGVLPNSASPPRACSTPLLPCCTTYSPHAQCSTRQQCTRLSWMSGPARCTAGCAAVRTPAGPGDCEGP</sequence>
<dbReference type="AlphaFoldDB" id="A0A5B7E7G7"/>
<evidence type="ECO:0000313" key="1">
    <source>
        <dbReference type="EMBL" id="MPC29688.1"/>
    </source>
</evidence>
<protein>
    <submittedName>
        <fullName evidence="1">Uncharacterized protein</fullName>
    </submittedName>
</protein>
<name>A0A5B7E7G7_PORTR</name>
<organism evidence="1 2">
    <name type="scientific">Portunus trituberculatus</name>
    <name type="common">Swimming crab</name>
    <name type="synonym">Neptunus trituberculatus</name>
    <dbReference type="NCBI Taxonomy" id="210409"/>
    <lineage>
        <taxon>Eukaryota</taxon>
        <taxon>Metazoa</taxon>
        <taxon>Ecdysozoa</taxon>
        <taxon>Arthropoda</taxon>
        <taxon>Crustacea</taxon>
        <taxon>Multicrustacea</taxon>
        <taxon>Malacostraca</taxon>
        <taxon>Eumalacostraca</taxon>
        <taxon>Eucarida</taxon>
        <taxon>Decapoda</taxon>
        <taxon>Pleocyemata</taxon>
        <taxon>Brachyura</taxon>
        <taxon>Eubrachyura</taxon>
        <taxon>Portunoidea</taxon>
        <taxon>Portunidae</taxon>
        <taxon>Portuninae</taxon>
        <taxon>Portunus</taxon>
    </lineage>
</organism>
<proteinExistence type="predicted"/>
<reference evidence="1 2" key="1">
    <citation type="submission" date="2019-05" db="EMBL/GenBank/DDBJ databases">
        <title>Another draft genome of Portunus trituberculatus and its Hox gene families provides insights of decapod evolution.</title>
        <authorList>
            <person name="Jeong J.-H."/>
            <person name="Song I."/>
            <person name="Kim S."/>
            <person name="Choi T."/>
            <person name="Kim D."/>
            <person name="Ryu S."/>
            <person name="Kim W."/>
        </authorList>
    </citation>
    <scope>NUCLEOTIDE SEQUENCE [LARGE SCALE GENOMIC DNA]</scope>
    <source>
        <tissue evidence="1">Muscle</tissue>
    </source>
</reference>
<evidence type="ECO:0000313" key="2">
    <source>
        <dbReference type="Proteomes" id="UP000324222"/>
    </source>
</evidence>
<keyword evidence="2" id="KW-1185">Reference proteome</keyword>